<dbReference type="EMBL" id="CM016762">
    <property type="protein sequence ID" value="TMS33581.1"/>
    <property type="molecule type" value="Genomic_DNA"/>
</dbReference>
<accession>A0A4U8ULD9</accession>
<comment type="caution">
    <text evidence="1">The sequence shown here is derived from an EMBL/GenBank/DDBJ whole genome shotgun (WGS) entry which is preliminary data.</text>
</comment>
<dbReference type="EMBL" id="AZBU02000001">
    <property type="protein sequence ID" value="TMS33581.1"/>
    <property type="molecule type" value="Genomic_DNA"/>
</dbReference>
<proteinExistence type="predicted"/>
<reference evidence="1 2" key="2">
    <citation type="journal article" date="2019" name="G3 (Bethesda)">
        <title>Hybrid Assembly of the Genome of the Entomopathogenic Nematode Steinernema carpocapsae Identifies the X-Chromosome.</title>
        <authorList>
            <person name="Serra L."/>
            <person name="Macchietto M."/>
            <person name="Macias-Munoz A."/>
            <person name="McGill C.J."/>
            <person name="Rodriguez I.M."/>
            <person name="Rodriguez B."/>
            <person name="Murad R."/>
            <person name="Mortazavi A."/>
        </authorList>
    </citation>
    <scope>NUCLEOTIDE SEQUENCE [LARGE SCALE GENOMIC DNA]</scope>
    <source>
        <strain evidence="1 2">ALL</strain>
    </source>
</reference>
<name>A0A4U8ULD9_STECR</name>
<dbReference type="Proteomes" id="UP000298663">
    <property type="component" value="Chromosome X"/>
</dbReference>
<organism evidence="1 2">
    <name type="scientific">Steinernema carpocapsae</name>
    <name type="common">Entomopathogenic nematode</name>
    <dbReference type="NCBI Taxonomy" id="34508"/>
    <lineage>
        <taxon>Eukaryota</taxon>
        <taxon>Metazoa</taxon>
        <taxon>Ecdysozoa</taxon>
        <taxon>Nematoda</taxon>
        <taxon>Chromadorea</taxon>
        <taxon>Rhabditida</taxon>
        <taxon>Tylenchina</taxon>
        <taxon>Panagrolaimomorpha</taxon>
        <taxon>Strongyloidoidea</taxon>
        <taxon>Steinernematidae</taxon>
        <taxon>Steinernema</taxon>
    </lineage>
</organism>
<evidence type="ECO:0000313" key="1">
    <source>
        <dbReference type="EMBL" id="TMS33581.1"/>
    </source>
</evidence>
<protein>
    <submittedName>
        <fullName evidence="1">Uncharacterized protein</fullName>
    </submittedName>
</protein>
<sequence>MFGAKVKGELLSMLKSRSPRETLLKTSHKASRDSAVEGTQKLPKMHSILPQFGLPKWAQNVRRSGQIRAQVPLQNLCKKTLPAAGLMCRRGSPGRILHAPGWLRRPPACEVSILCFLGFWSSWKQSRLERSESVNSNIGVVKTNDAILESSYVRSLLAIARDRSRSLLIARVRIAFHQGFASPRDRCAILYGESQFWTETARFLAGKSRKKIFAR</sequence>
<reference evidence="1 2" key="1">
    <citation type="journal article" date="2015" name="Genome Biol.">
        <title>Comparative genomics of Steinernema reveals deeply conserved gene regulatory networks.</title>
        <authorList>
            <person name="Dillman A.R."/>
            <person name="Macchietto M."/>
            <person name="Porter C.F."/>
            <person name="Rogers A."/>
            <person name="Williams B."/>
            <person name="Antoshechkin I."/>
            <person name="Lee M.M."/>
            <person name="Goodwin Z."/>
            <person name="Lu X."/>
            <person name="Lewis E.E."/>
            <person name="Goodrich-Blair H."/>
            <person name="Stock S.P."/>
            <person name="Adams B.J."/>
            <person name="Sternberg P.W."/>
            <person name="Mortazavi A."/>
        </authorList>
    </citation>
    <scope>NUCLEOTIDE SEQUENCE [LARGE SCALE GENOMIC DNA]</scope>
    <source>
        <strain evidence="1 2">ALL</strain>
    </source>
</reference>
<gene>
    <name evidence="1" type="ORF">L596_001305</name>
</gene>
<evidence type="ECO:0000313" key="2">
    <source>
        <dbReference type="Proteomes" id="UP000298663"/>
    </source>
</evidence>
<dbReference type="AlphaFoldDB" id="A0A4U8ULD9"/>
<keyword evidence="2" id="KW-1185">Reference proteome</keyword>